<proteinExistence type="predicted"/>
<protein>
    <recommendedName>
        <fullName evidence="2">Lipoprotein</fullName>
    </recommendedName>
</protein>
<dbReference type="EMBL" id="AP026866">
    <property type="protein sequence ID" value="BDS07365.1"/>
    <property type="molecule type" value="Genomic_DNA"/>
</dbReference>
<dbReference type="KEGG" id="osu:NT6N_24050"/>
<sequence length="199" mass="22724">MIAQLFYTARLSSTFGNNKKDMRSRFIILVVAIPFWGCSEQHNNIESTMTREQPDNTLVTFRDDAEVVLSIASASYNFNVEPHGCEFTLSCVTKDTAEYNPKLEVTIVLPEPPNIVAGDKWANQPAYIDRDPLFNLTNYYEWVHEGFEDFTLEVLKVSDDVITCRLTGTITLNPGPNKEFRVSVLADFKRDKSIERSVW</sequence>
<dbReference type="AlphaFoldDB" id="A0AAT9FN00"/>
<organism evidence="1">
    <name type="scientific">Oceaniferula spumae</name>
    <dbReference type="NCBI Taxonomy" id="2979115"/>
    <lineage>
        <taxon>Bacteria</taxon>
        <taxon>Pseudomonadati</taxon>
        <taxon>Verrucomicrobiota</taxon>
        <taxon>Verrucomicrobiia</taxon>
        <taxon>Verrucomicrobiales</taxon>
        <taxon>Verrucomicrobiaceae</taxon>
        <taxon>Oceaniferula</taxon>
    </lineage>
</organism>
<evidence type="ECO:0000313" key="1">
    <source>
        <dbReference type="EMBL" id="BDS07365.1"/>
    </source>
</evidence>
<evidence type="ECO:0008006" key="2">
    <source>
        <dbReference type="Google" id="ProtNLM"/>
    </source>
</evidence>
<reference evidence="1" key="1">
    <citation type="submission" date="2024-07" db="EMBL/GenBank/DDBJ databases">
        <title>Complete genome sequence of Verrucomicrobiaceae bacterium NT6N.</title>
        <authorList>
            <person name="Huang C."/>
            <person name="Takami H."/>
            <person name="Hamasaki K."/>
        </authorList>
    </citation>
    <scope>NUCLEOTIDE SEQUENCE</scope>
    <source>
        <strain evidence="1">NT6N</strain>
    </source>
</reference>
<name>A0AAT9FN00_9BACT</name>
<accession>A0AAT9FN00</accession>
<gene>
    <name evidence="1" type="ORF">NT6N_24050</name>
</gene>